<proteinExistence type="predicted"/>
<evidence type="ECO:0000313" key="1">
    <source>
        <dbReference type="EMBL" id="PSC72932.1"/>
    </source>
</evidence>
<reference evidence="1 2" key="1">
    <citation type="journal article" date="2018" name="Plant J.">
        <title>Genome sequences of Chlorella sorokiniana UTEX 1602 and Micractinium conductrix SAG 241.80: implications to maltose excretion by a green alga.</title>
        <authorList>
            <person name="Arriola M.B."/>
            <person name="Velmurugan N."/>
            <person name="Zhang Y."/>
            <person name="Plunkett M.H."/>
            <person name="Hondzo H."/>
            <person name="Barney B.M."/>
        </authorList>
    </citation>
    <scope>NUCLEOTIDE SEQUENCE [LARGE SCALE GENOMIC DNA]</scope>
    <source>
        <strain evidence="1 2">SAG 241.80</strain>
    </source>
</reference>
<dbReference type="OrthoDB" id="40334at2759"/>
<evidence type="ECO:0000313" key="2">
    <source>
        <dbReference type="Proteomes" id="UP000239649"/>
    </source>
</evidence>
<dbReference type="EMBL" id="LHPF02000009">
    <property type="protein sequence ID" value="PSC72932.1"/>
    <property type="molecule type" value="Genomic_DNA"/>
</dbReference>
<comment type="caution">
    <text evidence="1">The sequence shown here is derived from an EMBL/GenBank/DDBJ whole genome shotgun (WGS) entry which is preliminary data.</text>
</comment>
<gene>
    <name evidence="1" type="ORF">C2E20_3863</name>
</gene>
<name>A0A2P6VFR5_9CHLO</name>
<dbReference type="Proteomes" id="UP000239649">
    <property type="component" value="Unassembled WGS sequence"/>
</dbReference>
<sequence length="95" mass="10264">MPPVRLLADPENACYDALSGTFKKGLRATFFNAATPAAIKARQESGADADLKAVLKSYKPLMPKRGDQAFWQGGALVFEGQQAPPPTQTSRHFSL</sequence>
<protein>
    <submittedName>
        <fullName evidence="1">Seleno U</fullName>
    </submittedName>
</protein>
<accession>A0A2P6VFR5</accession>
<dbReference type="AlphaFoldDB" id="A0A2P6VFR5"/>
<organism evidence="1 2">
    <name type="scientific">Micractinium conductrix</name>
    <dbReference type="NCBI Taxonomy" id="554055"/>
    <lineage>
        <taxon>Eukaryota</taxon>
        <taxon>Viridiplantae</taxon>
        <taxon>Chlorophyta</taxon>
        <taxon>core chlorophytes</taxon>
        <taxon>Trebouxiophyceae</taxon>
        <taxon>Chlorellales</taxon>
        <taxon>Chlorellaceae</taxon>
        <taxon>Chlorella clade</taxon>
        <taxon>Micractinium</taxon>
    </lineage>
</organism>
<keyword evidence="2" id="KW-1185">Reference proteome</keyword>